<evidence type="ECO:0000256" key="9">
    <source>
        <dbReference type="ARBA" id="ARBA00023235"/>
    </source>
</evidence>
<dbReference type="SUPFAM" id="SSF54534">
    <property type="entry name" value="FKBP-like"/>
    <property type="match status" value="1"/>
</dbReference>
<dbReference type="Gene3D" id="1.10.4030.10">
    <property type="entry name" value="Porin chaperone SurA, peptide-binding domain"/>
    <property type="match status" value="1"/>
</dbReference>
<dbReference type="InterPro" id="IPR050245">
    <property type="entry name" value="PrsA_foldase"/>
</dbReference>
<dbReference type="InterPro" id="IPR000297">
    <property type="entry name" value="PPIase_PpiC"/>
</dbReference>
<evidence type="ECO:0000256" key="8">
    <source>
        <dbReference type="ARBA" id="ARBA00023139"/>
    </source>
</evidence>
<dbReference type="RefSeq" id="WP_347980162.1">
    <property type="nucleotide sequence ID" value="NZ_CP154878.1"/>
</dbReference>
<dbReference type="PANTHER" id="PTHR47245:SF1">
    <property type="entry name" value="FOLDASE PROTEIN PRSA"/>
    <property type="match status" value="1"/>
</dbReference>
<keyword evidence="4 11" id="KW-1003">Cell membrane</keyword>
<evidence type="ECO:0000256" key="12">
    <source>
        <dbReference type="SAM" id="MobiDB-lite"/>
    </source>
</evidence>
<dbReference type="SUPFAM" id="SSF109998">
    <property type="entry name" value="Triger factor/SurA peptide-binding domain-like"/>
    <property type="match status" value="1"/>
</dbReference>
<protein>
    <recommendedName>
        <fullName evidence="11">Foldase protein PrsA</fullName>
        <ecNumber evidence="11">5.2.1.8</ecNumber>
    </recommendedName>
</protein>
<comment type="function">
    <text evidence="11">Plays a major role in protein secretion by helping the post-translocational extracellular folding of several secreted proteins.</text>
</comment>
<dbReference type="NCBIfam" id="NF003356">
    <property type="entry name" value="PRK04405.1"/>
    <property type="match status" value="1"/>
</dbReference>
<dbReference type="InterPro" id="IPR046357">
    <property type="entry name" value="PPIase_dom_sf"/>
</dbReference>
<dbReference type="PANTHER" id="PTHR47245">
    <property type="entry name" value="PEPTIDYLPROLYL ISOMERASE"/>
    <property type="match status" value="1"/>
</dbReference>
<keyword evidence="7 11" id="KW-0472">Membrane</keyword>
<dbReference type="EMBL" id="CP154878">
    <property type="protein sequence ID" value="XBG95024.1"/>
    <property type="molecule type" value="Genomic_DNA"/>
</dbReference>
<evidence type="ECO:0000256" key="1">
    <source>
        <dbReference type="ARBA" id="ARBA00000971"/>
    </source>
</evidence>
<dbReference type="AlphaFoldDB" id="A0AAU7C156"/>
<name>A0AAU7C156_9LACO</name>
<organism evidence="15">
    <name type="scientific">Limosilactobacillus allomucosae</name>
    <dbReference type="NCBI Taxonomy" id="3142938"/>
    <lineage>
        <taxon>Bacteria</taxon>
        <taxon>Bacillati</taxon>
        <taxon>Bacillota</taxon>
        <taxon>Bacilli</taxon>
        <taxon>Lactobacillales</taxon>
        <taxon>Lactobacillaceae</taxon>
        <taxon>Limosilactobacillus</taxon>
    </lineage>
</organism>
<comment type="subcellular location">
    <subcellularLocation>
        <location evidence="2">Cell membrane</location>
        <topology evidence="2">Lipid-anchor</topology>
    </subcellularLocation>
</comment>
<evidence type="ECO:0000256" key="4">
    <source>
        <dbReference type="ARBA" id="ARBA00022475"/>
    </source>
</evidence>
<dbReference type="EC" id="5.2.1.8" evidence="11"/>
<keyword evidence="5 11" id="KW-0732">Signal</keyword>
<dbReference type="Gene3D" id="3.10.50.40">
    <property type="match status" value="1"/>
</dbReference>
<keyword evidence="6 11" id="KW-0697">Rotamase</keyword>
<reference evidence="15" key="1">
    <citation type="submission" date="2024-04" db="EMBL/GenBank/DDBJ databases">
        <title>Limosilactobacillus allomucosae sp. nov., a novel species isolated from wild boar faecal samples as a potential probiotics for domestic pigs.</title>
        <authorList>
            <person name="Chen B."/>
        </authorList>
    </citation>
    <scope>NUCLEOTIDE SEQUENCE</scope>
    <source>
        <strain evidence="15">WILCCON 0051</strain>
    </source>
</reference>
<accession>A0AAU7C156</accession>
<evidence type="ECO:0000256" key="13">
    <source>
        <dbReference type="SAM" id="SignalP"/>
    </source>
</evidence>
<dbReference type="PROSITE" id="PS50198">
    <property type="entry name" value="PPIC_PPIASE_2"/>
    <property type="match status" value="1"/>
</dbReference>
<keyword evidence="10" id="KW-0449">Lipoprotein</keyword>
<dbReference type="GO" id="GO:0005886">
    <property type="term" value="C:plasma membrane"/>
    <property type="evidence" value="ECO:0007669"/>
    <property type="project" value="UniProtKB-SubCell"/>
</dbReference>
<dbReference type="GO" id="GO:0006457">
    <property type="term" value="P:protein folding"/>
    <property type="evidence" value="ECO:0007669"/>
    <property type="project" value="UniProtKB-UniRule"/>
</dbReference>
<proteinExistence type="inferred from homology"/>
<dbReference type="GO" id="GO:0003755">
    <property type="term" value="F:peptidyl-prolyl cis-trans isomerase activity"/>
    <property type="evidence" value="ECO:0007669"/>
    <property type="project" value="UniProtKB-UniRule"/>
</dbReference>
<comment type="similarity">
    <text evidence="3 11">Belongs to the PrsA family.</text>
</comment>
<keyword evidence="9 11" id="KW-0413">Isomerase</keyword>
<comment type="catalytic activity">
    <reaction evidence="1 11">
        <text>[protein]-peptidylproline (omega=180) = [protein]-peptidylproline (omega=0)</text>
        <dbReference type="Rhea" id="RHEA:16237"/>
        <dbReference type="Rhea" id="RHEA-COMP:10747"/>
        <dbReference type="Rhea" id="RHEA-COMP:10748"/>
        <dbReference type="ChEBI" id="CHEBI:83833"/>
        <dbReference type="ChEBI" id="CHEBI:83834"/>
        <dbReference type="EC" id="5.2.1.8"/>
    </reaction>
</comment>
<dbReference type="InterPro" id="IPR023059">
    <property type="entry name" value="Foldase_PrsA"/>
</dbReference>
<feature type="domain" description="PpiC" evidence="14">
    <location>
        <begin position="139"/>
        <end position="237"/>
    </location>
</feature>
<dbReference type="KEGG" id="lalo:ABC765_08105"/>
<dbReference type="HAMAP" id="MF_01145">
    <property type="entry name" value="Foldase_PrsA"/>
    <property type="match status" value="1"/>
</dbReference>
<feature type="region of interest" description="Disordered" evidence="12">
    <location>
        <begin position="295"/>
        <end position="335"/>
    </location>
</feature>
<sequence>MNAKKKALAILAGISLMLPLAACGNKAVATTSGGKITESEYYSSMKQTSAGKQVLQQMILDKVLEKQYGSQVSNSKVNSEYNAYKKQYGSSFSTVLQQNGLTTKTLKQQIRSNLLLQAAVRHYSNFSNKALNKQWKKYQPKVQTAEILVGSKSDAQAIIDELNNTSGDKYKAFKKLAKEKSTDTSNKSNGGKVAAFDNTDTSLDSAYKKAAFKLKTGEYTTTPVKTDSGYQVIYMIKHPAKGKKSNHIAQLKQQIVEENMNDSTFLQNVVSKVLKKGNVSIKDSDLKNILDEYLTTSSSSTSSTSSSSKSSSSASSSSSSTESSSSADSASSSSN</sequence>
<evidence type="ECO:0000256" key="7">
    <source>
        <dbReference type="ARBA" id="ARBA00023136"/>
    </source>
</evidence>
<feature type="signal peptide" evidence="13">
    <location>
        <begin position="1"/>
        <end position="22"/>
    </location>
</feature>
<evidence type="ECO:0000259" key="14">
    <source>
        <dbReference type="PROSITE" id="PS50198"/>
    </source>
</evidence>
<dbReference type="InterPro" id="IPR027304">
    <property type="entry name" value="Trigger_fact/SurA_dom_sf"/>
</dbReference>
<keyword evidence="8" id="KW-0564">Palmitate</keyword>
<evidence type="ECO:0000256" key="6">
    <source>
        <dbReference type="ARBA" id="ARBA00023110"/>
    </source>
</evidence>
<evidence type="ECO:0000256" key="5">
    <source>
        <dbReference type="ARBA" id="ARBA00022729"/>
    </source>
</evidence>
<evidence type="ECO:0000313" key="15">
    <source>
        <dbReference type="EMBL" id="XBG95024.1"/>
    </source>
</evidence>
<evidence type="ECO:0000256" key="3">
    <source>
        <dbReference type="ARBA" id="ARBA00006071"/>
    </source>
</evidence>
<evidence type="ECO:0000256" key="2">
    <source>
        <dbReference type="ARBA" id="ARBA00004193"/>
    </source>
</evidence>
<evidence type="ECO:0000256" key="10">
    <source>
        <dbReference type="ARBA" id="ARBA00023288"/>
    </source>
</evidence>
<dbReference type="Pfam" id="PF00639">
    <property type="entry name" value="Rotamase"/>
    <property type="match status" value="1"/>
</dbReference>
<feature type="chain" id="PRO_5043560039" description="Foldase protein PrsA" evidence="13">
    <location>
        <begin position="23"/>
        <end position="335"/>
    </location>
</feature>
<gene>
    <name evidence="11" type="primary">prsA</name>
    <name evidence="15" type="ORF">ABC765_08105</name>
</gene>
<evidence type="ECO:0000256" key="11">
    <source>
        <dbReference type="HAMAP-Rule" id="MF_01145"/>
    </source>
</evidence>